<evidence type="ECO:0000313" key="2">
    <source>
        <dbReference type="EMBL" id="GMN48221.1"/>
    </source>
</evidence>
<feature type="region of interest" description="Disordered" evidence="1">
    <location>
        <begin position="114"/>
        <end position="142"/>
    </location>
</feature>
<keyword evidence="3" id="KW-1185">Reference proteome</keyword>
<dbReference type="EMBL" id="BTGU01000027">
    <property type="protein sequence ID" value="GMN48221.1"/>
    <property type="molecule type" value="Genomic_DNA"/>
</dbReference>
<comment type="caution">
    <text evidence="2">The sequence shown here is derived from an EMBL/GenBank/DDBJ whole genome shotgun (WGS) entry which is preliminary data.</text>
</comment>
<name>A0AA88D9M7_FICCA</name>
<organism evidence="2 3">
    <name type="scientific">Ficus carica</name>
    <name type="common">Common fig</name>
    <dbReference type="NCBI Taxonomy" id="3494"/>
    <lineage>
        <taxon>Eukaryota</taxon>
        <taxon>Viridiplantae</taxon>
        <taxon>Streptophyta</taxon>
        <taxon>Embryophyta</taxon>
        <taxon>Tracheophyta</taxon>
        <taxon>Spermatophyta</taxon>
        <taxon>Magnoliopsida</taxon>
        <taxon>eudicotyledons</taxon>
        <taxon>Gunneridae</taxon>
        <taxon>Pentapetalae</taxon>
        <taxon>rosids</taxon>
        <taxon>fabids</taxon>
        <taxon>Rosales</taxon>
        <taxon>Moraceae</taxon>
        <taxon>Ficeae</taxon>
        <taxon>Ficus</taxon>
    </lineage>
</organism>
<reference evidence="2" key="1">
    <citation type="submission" date="2023-07" db="EMBL/GenBank/DDBJ databases">
        <title>draft genome sequence of fig (Ficus carica).</title>
        <authorList>
            <person name="Takahashi T."/>
            <person name="Nishimura K."/>
        </authorList>
    </citation>
    <scope>NUCLEOTIDE SEQUENCE</scope>
</reference>
<protein>
    <submittedName>
        <fullName evidence="2">Uncharacterized protein</fullName>
    </submittedName>
</protein>
<accession>A0AA88D9M7</accession>
<proteinExistence type="predicted"/>
<gene>
    <name evidence="2" type="ORF">TIFTF001_017389</name>
</gene>
<dbReference type="Proteomes" id="UP001187192">
    <property type="component" value="Unassembled WGS sequence"/>
</dbReference>
<sequence>MELPYKGMKLHLGLFNLENHHWRGGWKNGITNGLVTRSICSLPGQDDDVANRIADSKLRMEQHVNSEASMQIGLSKKGKEVVEPSIVGERREEEGIALGKKIFEINGRNSGAGCCGNSKEKSSGSEAEDYDKDNFSVPESDEEQEIEVVRDEIFKGVVGLFQIENMAPSQAATEQVCLSMNLLCHFNSEIAVGNQISKSSQRGRKKCGKERAIIIYNPNSNPNISNPEIRVSKDHIEVFGGMERSAAILEKDDKAAEENQIFAKPINCFSY</sequence>
<evidence type="ECO:0000313" key="3">
    <source>
        <dbReference type="Proteomes" id="UP001187192"/>
    </source>
</evidence>
<evidence type="ECO:0000256" key="1">
    <source>
        <dbReference type="SAM" id="MobiDB-lite"/>
    </source>
</evidence>
<dbReference type="AlphaFoldDB" id="A0AA88D9M7"/>